<sequence>MTHTTRAAEFAASQKFDNDRPDQPPAHLRYFTVRHLNQTTAKMENDKGEIVDLYVPRKCSATNRIIKANDHASVQIAIGKVDENGRYTGENQNYALCGFIRARGESDDSLNRLAQRDGYIRNVWAASSQR</sequence>
<keyword evidence="3" id="KW-0687">Ribonucleoprotein</keyword>
<accession>A0ABR4KXX9</accession>
<evidence type="ECO:0000256" key="1">
    <source>
        <dbReference type="ARBA" id="ARBA00010228"/>
    </source>
</evidence>
<feature type="region of interest" description="Disordered" evidence="4">
    <location>
        <begin position="1"/>
        <end position="24"/>
    </location>
</feature>
<organism evidence="5 6">
    <name type="scientific">Aspergillus pseudoustus</name>
    <dbReference type="NCBI Taxonomy" id="1810923"/>
    <lineage>
        <taxon>Eukaryota</taxon>
        <taxon>Fungi</taxon>
        <taxon>Dikarya</taxon>
        <taxon>Ascomycota</taxon>
        <taxon>Pezizomycotina</taxon>
        <taxon>Eurotiomycetes</taxon>
        <taxon>Eurotiomycetidae</taxon>
        <taxon>Eurotiales</taxon>
        <taxon>Aspergillaceae</taxon>
        <taxon>Aspergillus</taxon>
        <taxon>Aspergillus subgen. Nidulantes</taxon>
    </lineage>
</organism>
<dbReference type="InterPro" id="IPR018279">
    <property type="entry name" value="Ribosomal_eS21_CS"/>
</dbReference>
<dbReference type="InterPro" id="IPR038579">
    <property type="entry name" value="Ribosomal_eS21_sf"/>
</dbReference>
<evidence type="ECO:0000313" key="5">
    <source>
        <dbReference type="EMBL" id="KAL2857139.1"/>
    </source>
</evidence>
<evidence type="ECO:0000256" key="4">
    <source>
        <dbReference type="SAM" id="MobiDB-lite"/>
    </source>
</evidence>
<dbReference type="PROSITE" id="PS00996">
    <property type="entry name" value="RIBOSOMAL_S21E"/>
    <property type="match status" value="1"/>
</dbReference>
<proteinExistence type="inferred from homology"/>
<dbReference type="Gene3D" id="3.30.1230.20">
    <property type="match status" value="1"/>
</dbReference>
<gene>
    <name evidence="5" type="ORF">BJY01DRAFT_202847</name>
</gene>
<keyword evidence="6" id="KW-1185">Reference proteome</keyword>
<dbReference type="PANTHER" id="PTHR10442">
    <property type="entry name" value="40S RIBOSOMAL PROTEIN S21"/>
    <property type="match status" value="1"/>
</dbReference>
<comment type="similarity">
    <text evidence="1">Belongs to the eukaryotic ribosomal protein eS21 family.</text>
</comment>
<dbReference type="EMBL" id="JBFXLU010000005">
    <property type="protein sequence ID" value="KAL2857139.1"/>
    <property type="molecule type" value="Genomic_DNA"/>
</dbReference>
<evidence type="ECO:0000256" key="3">
    <source>
        <dbReference type="ARBA" id="ARBA00023274"/>
    </source>
</evidence>
<evidence type="ECO:0000256" key="2">
    <source>
        <dbReference type="ARBA" id="ARBA00022980"/>
    </source>
</evidence>
<reference evidence="5 6" key="1">
    <citation type="submission" date="2024-07" db="EMBL/GenBank/DDBJ databases">
        <title>Section-level genome sequencing and comparative genomics of Aspergillus sections Usti and Cavernicolus.</title>
        <authorList>
            <consortium name="Lawrence Berkeley National Laboratory"/>
            <person name="Nybo J.L."/>
            <person name="Vesth T.C."/>
            <person name="Theobald S."/>
            <person name="Frisvad J.C."/>
            <person name="Larsen T.O."/>
            <person name="Kjaerboelling I."/>
            <person name="Rothschild-Mancinelli K."/>
            <person name="Lyhne E.K."/>
            <person name="Kogle M.E."/>
            <person name="Barry K."/>
            <person name="Clum A."/>
            <person name="Na H."/>
            <person name="Ledsgaard L."/>
            <person name="Lin J."/>
            <person name="Lipzen A."/>
            <person name="Kuo A."/>
            <person name="Riley R."/>
            <person name="Mondo S."/>
            <person name="Labutti K."/>
            <person name="Haridas S."/>
            <person name="Pangalinan J."/>
            <person name="Salamov A.A."/>
            <person name="Simmons B.A."/>
            <person name="Magnuson J.K."/>
            <person name="Chen J."/>
            <person name="Drula E."/>
            <person name="Henrissat B."/>
            <person name="Wiebenga A."/>
            <person name="Lubbers R.J."/>
            <person name="Gomes A.C."/>
            <person name="Makela M.R."/>
            <person name="Stajich J."/>
            <person name="Grigoriev I.V."/>
            <person name="Mortensen U.H."/>
            <person name="De Vries R.P."/>
            <person name="Baker S.E."/>
            <person name="Andersen M.R."/>
        </authorList>
    </citation>
    <scope>NUCLEOTIDE SEQUENCE [LARGE SCALE GENOMIC DNA]</scope>
    <source>
        <strain evidence="5 6">CBS 123904</strain>
    </source>
</reference>
<dbReference type="Pfam" id="PF01249">
    <property type="entry name" value="Ribosomal_S21e"/>
    <property type="match status" value="1"/>
</dbReference>
<dbReference type="GO" id="GO:0005840">
    <property type="term" value="C:ribosome"/>
    <property type="evidence" value="ECO:0007669"/>
    <property type="project" value="UniProtKB-KW"/>
</dbReference>
<evidence type="ECO:0000313" key="6">
    <source>
        <dbReference type="Proteomes" id="UP001610446"/>
    </source>
</evidence>
<protein>
    <submittedName>
        <fullName evidence="5">Ribosomal protein S21e-domain-containing protein</fullName>
    </submittedName>
</protein>
<dbReference type="InterPro" id="IPR001931">
    <property type="entry name" value="Ribosomal_eS21"/>
</dbReference>
<name>A0ABR4KXX9_9EURO</name>
<dbReference type="Proteomes" id="UP001610446">
    <property type="component" value="Unassembled WGS sequence"/>
</dbReference>
<comment type="caution">
    <text evidence="5">The sequence shown here is derived from an EMBL/GenBank/DDBJ whole genome shotgun (WGS) entry which is preliminary data.</text>
</comment>
<keyword evidence="2 5" id="KW-0689">Ribosomal protein</keyword>